<dbReference type="EnsemblProtists" id="Phyra80544">
    <property type="protein sequence ID" value="Phyra80544"/>
    <property type="gene ID" value="Phyra80544"/>
</dbReference>
<dbReference type="SUPFAM" id="SSF48403">
    <property type="entry name" value="Ankyrin repeat"/>
    <property type="match status" value="1"/>
</dbReference>
<reference evidence="1" key="2">
    <citation type="submission" date="2015-06" db="UniProtKB">
        <authorList>
            <consortium name="EnsemblProtists"/>
        </authorList>
    </citation>
    <scope>IDENTIFICATION</scope>
    <source>
        <strain evidence="1">Pr102</strain>
    </source>
</reference>
<keyword evidence="2" id="KW-1185">Reference proteome</keyword>
<sequence>MTSWPPFSAAVLVTRECLPAALPHVTLIISDFLDALGREGVFAAAIRRGDSERELSYLFKRDPTPLSQHMVRHAAAAGHTHVLKWIKHHQVVDKEAKSLWSDYNFNPMDEAAKHGHVKVLQWLHDHASGCRAGRASSWAASNGHLEAVKWLHLYREDLGMAKCMDFGAANGHVHVVKWLHDNRKDGCSTWAMDGAATNGHLEVVRWLHSNRREGCTKAAIHGAAAQGRLQVVQYLLQSVRPKDEMQWFGWAFNSATDNGHVIVAEWVYTTYHEHLSESVLALALSAAIDNGHNAMAQWLLVQQSELR</sequence>
<name>H3GTR0_PHYRM</name>
<dbReference type="VEuPathDB" id="FungiDB:KRP23_2697"/>
<dbReference type="InterPro" id="IPR036770">
    <property type="entry name" value="Ankyrin_rpt-contain_sf"/>
</dbReference>
<dbReference type="PANTHER" id="PTHR46586:SF3">
    <property type="entry name" value="ANKYRIN REPEAT-CONTAINING PROTEIN"/>
    <property type="match status" value="1"/>
</dbReference>
<dbReference type="EMBL" id="DS566047">
    <property type="status" value="NOT_ANNOTATED_CDS"/>
    <property type="molecule type" value="Genomic_DNA"/>
</dbReference>
<proteinExistence type="predicted"/>
<dbReference type="HOGENOM" id="CLU_014745_0_2_1"/>
<dbReference type="Gene3D" id="1.25.40.20">
    <property type="entry name" value="Ankyrin repeat-containing domain"/>
    <property type="match status" value="2"/>
</dbReference>
<dbReference type="Pfam" id="PF13637">
    <property type="entry name" value="Ank_4"/>
    <property type="match status" value="1"/>
</dbReference>
<dbReference type="OMA" id="TTWAMDG"/>
<evidence type="ECO:0000313" key="2">
    <source>
        <dbReference type="Proteomes" id="UP000005238"/>
    </source>
</evidence>
<dbReference type="VEuPathDB" id="FungiDB:KRP22_7438"/>
<dbReference type="STRING" id="164328.H3GTR0"/>
<dbReference type="InterPro" id="IPR052050">
    <property type="entry name" value="SecEffector_AnkRepeat"/>
</dbReference>
<dbReference type="eggNOG" id="KOG0504">
    <property type="taxonomic scope" value="Eukaryota"/>
</dbReference>
<dbReference type="Pfam" id="PF12796">
    <property type="entry name" value="Ank_2"/>
    <property type="match status" value="1"/>
</dbReference>
<reference evidence="2" key="1">
    <citation type="journal article" date="2006" name="Science">
        <title>Phytophthora genome sequences uncover evolutionary origins and mechanisms of pathogenesis.</title>
        <authorList>
            <person name="Tyler B.M."/>
            <person name="Tripathy S."/>
            <person name="Zhang X."/>
            <person name="Dehal P."/>
            <person name="Jiang R.H."/>
            <person name="Aerts A."/>
            <person name="Arredondo F.D."/>
            <person name="Baxter L."/>
            <person name="Bensasson D."/>
            <person name="Beynon J.L."/>
            <person name="Chapman J."/>
            <person name="Damasceno C.M."/>
            <person name="Dorrance A.E."/>
            <person name="Dou D."/>
            <person name="Dickerman A.W."/>
            <person name="Dubchak I.L."/>
            <person name="Garbelotto M."/>
            <person name="Gijzen M."/>
            <person name="Gordon S.G."/>
            <person name="Govers F."/>
            <person name="Grunwald N.J."/>
            <person name="Huang W."/>
            <person name="Ivors K.L."/>
            <person name="Jones R.W."/>
            <person name="Kamoun S."/>
            <person name="Krampis K."/>
            <person name="Lamour K.H."/>
            <person name="Lee M.K."/>
            <person name="McDonald W.H."/>
            <person name="Medina M."/>
            <person name="Meijer H.J."/>
            <person name="Nordberg E.K."/>
            <person name="Maclean D.J."/>
            <person name="Ospina-Giraldo M.D."/>
            <person name="Morris P.F."/>
            <person name="Phuntumart V."/>
            <person name="Putnam N.H."/>
            <person name="Rash S."/>
            <person name="Rose J.K."/>
            <person name="Sakihama Y."/>
            <person name="Salamov A.A."/>
            <person name="Savidor A."/>
            <person name="Scheuring C.F."/>
            <person name="Smith B.M."/>
            <person name="Sobral B.W."/>
            <person name="Terry A."/>
            <person name="Torto-Alalibo T.A."/>
            <person name="Win J."/>
            <person name="Xu Z."/>
            <person name="Zhang H."/>
            <person name="Grigoriev I.V."/>
            <person name="Rokhsar D.S."/>
            <person name="Boore J.L."/>
        </authorList>
    </citation>
    <scope>NUCLEOTIDE SEQUENCE [LARGE SCALE GENOMIC DNA]</scope>
    <source>
        <strain evidence="2">Pr102</strain>
    </source>
</reference>
<dbReference type="Proteomes" id="UP000005238">
    <property type="component" value="Unassembled WGS sequence"/>
</dbReference>
<organism evidence="1 2">
    <name type="scientific">Phytophthora ramorum</name>
    <name type="common">Sudden oak death agent</name>
    <dbReference type="NCBI Taxonomy" id="164328"/>
    <lineage>
        <taxon>Eukaryota</taxon>
        <taxon>Sar</taxon>
        <taxon>Stramenopiles</taxon>
        <taxon>Oomycota</taxon>
        <taxon>Peronosporomycetes</taxon>
        <taxon>Peronosporales</taxon>
        <taxon>Peronosporaceae</taxon>
        <taxon>Phytophthora</taxon>
    </lineage>
</organism>
<protein>
    <submittedName>
        <fullName evidence="1">Uncharacterized protein</fullName>
    </submittedName>
</protein>
<dbReference type="InterPro" id="IPR002110">
    <property type="entry name" value="Ankyrin_rpt"/>
</dbReference>
<evidence type="ECO:0000313" key="1">
    <source>
        <dbReference type="EnsemblProtists" id="Phyra80544"/>
    </source>
</evidence>
<dbReference type="AlphaFoldDB" id="H3GTR0"/>
<dbReference type="PANTHER" id="PTHR46586">
    <property type="entry name" value="ANKYRIN REPEAT-CONTAINING PROTEIN"/>
    <property type="match status" value="1"/>
</dbReference>
<dbReference type="InParanoid" id="H3GTR0"/>
<accession>H3GTR0</accession>